<evidence type="ECO:0000313" key="2">
    <source>
        <dbReference type="EMBL" id="RSM34848.1"/>
    </source>
</evidence>
<evidence type="ECO:0000313" key="3">
    <source>
        <dbReference type="Proteomes" id="UP000286716"/>
    </source>
</evidence>
<feature type="region of interest" description="Disordered" evidence="1">
    <location>
        <begin position="1"/>
        <end position="23"/>
    </location>
</feature>
<dbReference type="InterPro" id="IPR009057">
    <property type="entry name" value="Homeodomain-like_sf"/>
</dbReference>
<name>A0A428VVM8_AMYBA</name>
<comment type="caution">
    <text evidence="2">The sequence shown here is derived from an EMBL/GenBank/DDBJ whole genome shotgun (WGS) entry which is preliminary data.</text>
</comment>
<feature type="compositionally biased region" description="Basic residues" evidence="1">
    <location>
        <begin position="1"/>
        <end position="12"/>
    </location>
</feature>
<protein>
    <recommendedName>
        <fullName evidence="4">Helix-turn-helix domain-containing protein</fullName>
    </recommendedName>
</protein>
<dbReference type="AlphaFoldDB" id="A0A428VVM8"/>
<dbReference type="EMBL" id="QHHU01000124">
    <property type="protein sequence ID" value="RSM34848.1"/>
    <property type="molecule type" value="Genomic_DNA"/>
</dbReference>
<accession>A0A428VVM8</accession>
<dbReference type="SUPFAM" id="SSF46689">
    <property type="entry name" value="Homeodomain-like"/>
    <property type="match status" value="1"/>
</dbReference>
<feature type="region of interest" description="Disordered" evidence="1">
    <location>
        <begin position="66"/>
        <end position="120"/>
    </location>
</feature>
<sequence length="120" mass="12910">MARKAGLRRLPRPRVAPQPQPPGRLRAVAAVEAGQHPEEVAVTLGMARSTVFGWIAKYRDGGKQALKARSGGVPTGQPWPGHRAGAASLRPNQIHRDIRPHHPARWPGGQSQDSSRQSAA</sequence>
<evidence type="ECO:0000256" key="1">
    <source>
        <dbReference type="SAM" id="MobiDB-lite"/>
    </source>
</evidence>
<proteinExistence type="predicted"/>
<organism evidence="2 3">
    <name type="scientific">Amycolatopsis balhimycina DSM 5908</name>
    <dbReference type="NCBI Taxonomy" id="1081091"/>
    <lineage>
        <taxon>Bacteria</taxon>
        <taxon>Bacillati</taxon>
        <taxon>Actinomycetota</taxon>
        <taxon>Actinomycetes</taxon>
        <taxon>Pseudonocardiales</taxon>
        <taxon>Pseudonocardiaceae</taxon>
        <taxon>Amycolatopsis</taxon>
    </lineage>
</organism>
<feature type="compositionally biased region" description="Polar residues" evidence="1">
    <location>
        <begin position="109"/>
        <end position="120"/>
    </location>
</feature>
<dbReference type="Proteomes" id="UP000286716">
    <property type="component" value="Unassembled WGS sequence"/>
</dbReference>
<reference evidence="2 3" key="1">
    <citation type="submission" date="2018-05" db="EMBL/GenBank/DDBJ databases">
        <title>Evolution of GPA BGCs.</title>
        <authorList>
            <person name="Waglechner N."/>
            <person name="Wright G.D."/>
        </authorList>
    </citation>
    <scope>NUCLEOTIDE SEQUENCE [LARGE SCALE GENOMIC DNA]</scope>
    <source>
        <strain evidence="2 3">DSM 5908</strain>
    </source>
</reference>
<keyword evidence="3" id="KW-1185">Reference proteome</keyword>
<evidence type="ECO:0008006" key="4">
    <source>
        <dbReference type="Google" id="ProtNLM"/>
    </source>
</evidence>
<gene>
    <name evidence="2" type="ORF">DMA12_46700</name>
</gene>
<dbReference type="OrthoDB" id="341531at2"/>
<dbReference type="Pfam" id="PF13551">
    <property type="entry name" value="HTH_29"/>
    <property type="match status" value="1"/>
</dbReference>